<dbReference type="OrthoDB" id="9792074at2"/>
<evidence type="ECO:0000313" key="3">
    <source>
        <dbReference type="EMBL" id="TFD79105.1"/>
    </source>
</evidence>
<dbReference type="AlphaFoldDB" id="A0A4Y8KNX3"/>
<dbReference type="PANTHER" id="PTHR34385:SF1">
    <property type="entry name" value="PEPTIDOGLYCAN L-ALANYL-D-GLUTAMATE ENDOPEPTIDASE CWLK"/>
    <property type="match status" value="1"/>
</dbReference>
<proteinExistence type="predicted"/>
<dbReference type="GO" id="GO:0004180">
    <property type="term" value="F:carboxypeptidase activity"/>
    <property type="evidence" value="ECO:0007669"/>
    <property type="project" value="UniProtKB-KW"/>
</dbReference>
<accession>A0A4Y8KNX3</accession>
<dbReference type="InterPro" id="IPR052179">
    <property type="entry name" value="DD-CPase-like"/>
</dbReference>
<dbReference type="Proteomes" id="UP000298218">
    <property type="component" value="Unassembled WGS sequence"/>
</dbReference>
<organism evidence="3 4">
    <name type="scientific">Cryobacterium psychrophilum</name>
    <dbReference type="NCBI Taxonomy" id="41988"/>
    <lineage>
        <taxon>Bacteria</taxon>
        <taxon>Bacillati</taxon>
        <taxon>Actinomycetota</taxon>
        <taxon>Actinomycetes</taxon>
        <taxon>Micrococcales</taxon>
        <taxon>Microbacteriaceae</taxon>
        <taxon>Cryobacterium</taxon>
    </lineage>
</organism>
<reference evidence="3 4" key="1">
    <citation type="submission" date="2019-03" db="EMBL/GenBank/DDBJ databases">
        <title>Genomics of glacier-inhabiting Cryobacterium strains.</title>
        <authorList>
            <person name="Liu Q."/>
            <person name="Xin Y.-H."/>
        </authorList>
    </citation>
    <scope>NUCLEOTIDE SEQUENCE [LARGE SCALE GENOMIC DNA]</scope>
    <source>
        <strain evidence="3 4">CGMCC 1.4292</strain>
    </source>
</reference>
<evidence type="ECO:0000259" key="2">
    <source>
        <dbReference type="Pfam" id="PF02557"/>
    </source>
</evidence>
<dbReference type="Gene3D" id="3.30.1380.10">
    <property type="match status" value="1"/>
</dbReference>
<sequence>MVCVALAAASVVLGVVTGTSRETDAAPTAQPSATASAPPTRPVPTAAPTAVPVASFDRAALSIDDPASLWVVVNKQRSLRPADYSPSDLVTVPVAHTWQPQLRQEASAAAAAMFAAAREEAGLSLASNSAYRGFAAQARVYSALVNAEGVASADQSIARPGNSEHQTGLAIDVGAESGRCSLNPCFADTPEGLWLTQNSVRFGFLLRYPADKVAVTGYEFEPWHFRYIGTDLAVEMRSGGVSTLEEFFGLPPAPGYP</sequence>
<dbReference type="EMBL" id="SOHQ01000026">
    <property type="protein sequence ID" value="TFD79105.1"/>
    <property type="molecule type" value="Genomic_DNA"/>
</dbReference>
<keyword evidence="3" id="KW-0645">Protease</keyword>
<keyword evidence="3" id="KW-0121">Carboxypeptidase</keyword>
<dbReference type="PANTHER" id="PTHR34385">
    <property type="entry name" value="D-ALANYL-D-ALANINE CARBOXYPEPTIDASE"/>
    <property type="match status" value="1"/>
</dbReference>
<evidence type="ECO:0000313" key="4">
    <source>
        <dbReference type="Proteomes" id="UP000298218"/>
    </source>
</evidence>
<comment type="caution">
    <text evidence="3">The sequence shown here is derived from an EMBL/GenBank/DDBJ whole genome shotgun (WGS) entry which is preliminary data.</text>
</comment>
<dbReference type="CDD" id="cd14852">
    <property type="entry name" value="LD-carboxypeptidase"/>
    <property type="match status" value="1"/>
</dbReference>
<dbReference type="InterPro" id="IPR009045">
    <property type="entry name" value="Zn_M74/Hedgehog-like"/>
</dbReference>
<dbReference type="InterPro" id="IPR058193">
    <property type="entry name" value="VanY/YodJ_core_dom"/>
</dbReference>
<dbReference type="InterPro" id="IPR003709">
    <property type="entry name" value="VanY-like_core_dom"/>
</dbReference>
<evidence type="ECO:0000256" key="1">
    <source>
        <dbReference type="SAM" id="MobiDB-lite"/>
    </source>
</evidence>
<name>A0A4Y8KNX3_9MICO</name>
<keyword evidence="4" id="KW-1185">Reference proteome</keyword>
<gene>
    <name evidence="3" type="ORF">E3T53_07975</name>
</gene>
<keyword evidence="3" id="KW-0378">Hydrolase</keyword>
<dbReference type="GO" id="GO:0006508">
    <property type="term" value="P:proteolysis"/>
    <property type="evidence" value="ECO:0007669"/>
    <property type="project" value="InterPro"/>
</dbReference>
<feature type="domain" description="D-alanyl-D-alanine carboxypeptidase-like core" evidence="2">
    <location>
        <begin position="101"/>
        <end position="229"/>
    </location>
</feature>
<dbReference type="SUPFAM" id="SSF55166">
    <property type="entry name" value="Hedgehog/DD-peptidase"/>
    <property type="match status" value="1"/>
</dbReference>
<dbReference type="Pfam" id="PF02557">
    <property type="entry name" value="VanY"/>
    <property type="match status" value="1"/>
</dbReference>
<feature type="region of interest" description="Disordered" evidence="1">
    <location>
        <begin position="20"/>
        <end position="46"/>
    </location>
</feature>
<protein>
    <submittedName>
        <fullName evidence="3">D-alanyl-D-alanine carboxypeptidase family protein</fullName>
    </submittedName>
</protein>